<proteinExistence type="inferred from homology"/>
<dbReference type="SUPFAM" id="SSF48452">
    <property type="entry name" value="TPR-like"/>
    <property type="match status" value="3"/>
</dbReference>
<dbReference type="GO" id="GO:0006355">
    <property type="term" value="P:regulation of DNA-templated transcription"/>
    <property type="evidence" value="ECO:0007669"/>
    <property type="project" value="InterPro"/>
</dbReference>
<comment type="similarity">
    <text evidence="1">Belongs to the AfsR/DnrI/RedD regulatory family.</text>
</comment>
<dbReference type="PROSITE" id="PS51755">
    <property type="entry name" value="OMPR_PHOB"/>
    <property type="match status" value="1"/>
</dbReference>
<dbReference type="GO" id="GO:0003677">
    <property type="term" value="F:DNA binding"/>
    <property type="evidence" value="ECO:0007669"/>
    <property type="project" value="UniProtKB-UniRule"/>
</dbReference>
<dbReference type="SUPFAM" id="SSF52540">
    <property type="entry name" value="P-loop containing nucleoside triphosphate hydrolases"/>
    <property type="match status" value="1"/>
</dbReference>
<dbReference type="InterPro" id="IPR019734">
    <property type="entry name" value="TPR_rpt"/>
</dbReference>
<evidence type="ECO:0000256" key="2">
    <source>
        <dbReference type="ARBA" id="ARBA00023015"/>
    </source>
</evidence>
<dbReference type="InterPro" id="IPR005158">
    <property type="entry name" value="BTAD"/>
</dbReference>
<dbReference type="Gene3D" id="1.25.40.10">
    <property type="entry name" value="Tetratricopeptide repeat domain"/>
    <property type="match status" value="3"/>
</dbReference>
<dbReference type="Pfam" id="PF13424">
    <property type="entry name" value="TPR_12"/>
    <property type="match status" value="2"/>
</dbReference>
<feature type="DNA-binding region" description="OmpR/PhoB-type" evidence="5">
    <location>
        <begin position="30"/>
        <end position="126"/>
    </location>
</feature>
<dbReference type="InterPro" id="IPR036388">
    <property type="entry name" value="WH-like_DNA-bd_sf"/>
</dbReference>
<evidence type="ECO:0000313" key="7">
    <source>
        <dbReference type="EMBL" id="MCP2164352.1"/>
    </source>
</evidence>
<evidence type="ECO:0000256" key="4">
    <source>
        <dbReference type="ARBA" id="ARBA00023163"/>
    </source>
</evidence>
<keyword evidence="8" id="KW-1185">Reference proteome</keyword>
<keyword evidence="2" id="KW-0805">Transcription regulation</keyword>
<evidence type="ECO:0000256" key="1">
    <source>
        <dbReference type="ARBA" id="ARBA00005820"/>
    </source>
</evidence>
<dbReference type="InterPro" id="IPR011990">
    <property type="entry name" value="TPR-like_helical_dom_sf"/>
</dbReference>
<dbReference type="PANTHER" id="PTHR35807">
    <property type="entry name" value="TRANSCRIPTIONAL REGULATOR REDD-RELATED"/>
    <property type="match status" value="1"/>
</dbReference>
<feature type="domain" description="OmpR/PhoB-type" evidence="6">
    <location>
        <begin position="30"/>
        <end position="126"/>
    </location>
</feature>
<dbReference type="Gene3D" id="1.10.10.10">
    <property type="entry name" value="Winged helix-like DNA-binding domain superfamily/Winged helix DNA-binding domain"/>
    <property type="match status" value="1"/>
</dbReference>
<dbReference type="GO" id="GO:0000160">
    <property type="term" value="P:phosphorelay signal transduction system"/>
    <property type="evidence" value="ECO:0007669"/>
    <property type="project" value="InterPro"/>
</dbReference>
<organism evidence="7 8">
    <name type="scientific">Goodfellowiella coeruleoviolacea</name>
    <dbReference type="NCBI Taxonomy" id="334858"/>
    <lineage>
        <taxon>Bacteria</taxon>
        <taxon>Bacillati</taxon>
        <taxon>Actinomycetota</taxon>
        <taxon>Actinomycetes</taxon>
        <taxon>Pseudonocardiales</taxon>
        <taxon>Pseudonocardiaceae</taxon>
        <taxon>Goodfellowiella</taxon>
    </lineage>
</organism>
<dbReference type="SMART" id="SM01043">
    <property type="entry name" value="BTAD"/>
    <property type="match status" value="1"/>
</dbReference>
<dbReference type="InterPro" id="IPR027417">
    <property type="entry name" value="P-loop_NTPase"/>
</dbReference>
<accession>A0AAE3GBS3</accession>
<dbReference type="PRINTS" id="PR00364">
    <property type="entry name" value="DISEASERSIST"/>
</dbReference>
<dbReference type="InterPro" id="IPR051677">
    <property type="entry name" value="AfsR-DnrI-RedD_regulator"/>
</dbReference>
<dbReference type="Pfam" id="PF00486">
    <property type="entry name" value="Trans_reg_C"/>
    <property type="match status" value="1"/>
</dbReference>
<comment type="caution">
    <text evidence="7">The sequence shown here is derived from an EMBL/GenBank/DDBJ whole genome shotgun (WGS) entry which is preliminary data.</text>
</comment>
<evidence type="ECO:0000256" key="3">
    <source>
        <dbReference type="ARBA" id="ARBA00023125"/>
    </source>
</evidence>
<keyword evidence="4" id="KW-0804">Transcription</keyword>
<dbReference type="SMART" id="SM00028">
    <property type="entry name" value="TPR"/>
    <property type="match status" value="8"/>
</dbReference>
<dbReference type="SMART" id="SM00862">
    <property type="entry name" value="Trans_reg_C"/>
    <property type="match status" value="1"/>
</dbReference>
<dbReference type="InterPro" id="IPR001867">
    <property type="entry name" value="OmpR/PhoB-type_DNA-bd"/>
</dbReference>
<reference evidence="7" key="1">
    <citation type="submission" date="2022-06" db="EMBL/GenBank/DDBJ databases">
        <title>Genomic Encyclopedia of Archaeal and Bacterial Type Strains, Phase II (KMG-II): from individual species to whole genera.</title>
        <authorList>
            <person name="Goeker M."/>
        </authorList>
    </citation>
    <scope>NUCLEOTIDE SEQUENCE</scope>
    <source>
        <strain evidence="7">DSM 43935</strain>
    </source>
</reference>
<gene>
    <name evidence="7" type="ORF">LX83_001192</name>
</gene>
<dbReference type="Pfam" id="PF03704">
    <property type="entry name" value="BTAD"/>
    <property type="match status" value="1"/>
</dbReference>
<dbReference type="AlphaFoldDB" id="A0AAE3GBS3"/>
<name>A0AAE3GBS3_9PSEU</name>
<evidence type="ECO:0000259" key="6">
    <source>
        <dbReference type="PROSITE" id="PS51755"/>
    </source>
</evidence>
<dbReference type="Proteomes" id="UP001206128">
    <property type="component" value="Unassembled WGS sequence"/>
</dbReference>
<keyword evidence="3 5" id="KW-0238">DNA-binding</keyword>
<dbReference type="EMBL" id="JAMTCK010000002">
    <property type="protein sequence ID" value="MCP2164352.1"/>
    <property type="molecule type" value="Genomic_DNA"/>
</dbReference>
<evidence type="ECO:0000256" key="5">
    <source>
        <dbReference type="PROSITE-ProRule" id="PRU01091"/>
    </source>
</evidence>
<dbReference type="PANTHER" id="PTHR35807:SF1">
    <property type="entry name" value="TRANSCRIPTIONAL REGULATOR REDD"/>
    <property type="match status" value="1"/>
</dbReference>
<dbReference type="CDD" id="cd15831">
    <property type="entry name" value="BTAD"/>
    <property type="match status" value="1"/>
</dbReference>
<dbReference type="InterPro" id="IPR016032">
    <property type="entry name" value="Sig_transdc_resp-reg_C-effctor"/>
</dbReference>
<sequence length="1106" mass="119983">MIGIIAFPIFAGSIQNMSTATLVEGPSHGSPQNGQGELRYQLLGPVTVCNGDGTLRLGGPKQRTVLASLLLNANRVVSEKELIALLWEDEPPTSARGQVQVRVWELRKLLGRSVIVRRSPGYLIEVRPGELDVQVFEDAVVAATADLAAGRARESAVRLREALELWQGPPLGGVTDALASRDGKVLEERRIAAWEKLFAAELAAGRHAQVVGELRRVSETYPFREQLQAHLMVALHRSGRASEALAVYTDTHRRFATELGIEPGRSLQELHLQILQGLDDQDDQYAVDEPAPAVQVAARVRPAELPFDVRGFAGRYAELQVLNSQLNAGSAADVWVVNGSAGVGKTALAVHWAWRVRERFPDGQLYVDLRGFDADQEPITPLAALGRLLLAIGVDAERLPADLDSRIGLYRSMMADRSMLLVLDNARDADQVLPLLPPVGTVVVTSRNRLGELIVRCGARSLPLGVLSAADSRAVLASVLGETQVRAEPTAVDELARLCGHLPLALRIAAANLTATPVPRIGELAAELAYGSPLRVLTVDGAEESPITRAFAVSYETLTPQLRQLFRRLGLIPGPDFTAPVAAALVDAPVNEVTRQLSRLAAAHLLEQHVPGRYRLHGLLRRYALDRAQGEENDQDRHAAWTRLTRCYLAWVDAAEARFQRYAARMPRDEPAVDAPPVRFGSTAEALAWLDSEHENLAALLPLAAERGPHPVAWYLADAVRFLFHHRGRRVEWLDIAPDVLAAARAKGEPRVEAFMLQSIGNSALHVGRRAQAIECLTEAARVHRTSDWLEGEASTRNTLGIALRAAGRLVEAREEFARALELHRMVGSRVGEMMVLNNLGYMCRQLGQLTEATEYLTAALALSAEKGAVEAAVLVSLGFVLWLRGNGAQAVEHLTRASQLHRDLGHVHGESFALTGLSLLAVDAGDYQQAHEYADRALELARQERSWVTEGNALQALARAELGLGRVDEAQQHQLAAVRIARASESASTIGEALVGLSCVHARRGEFAEALRAGDEALATARASGLRVIEARALIGQSWAHQGMGERDQAARLCRDGILICQQIGLATAETRAWRLLDQIRSGRSTTDGAGEGELAQAVSLACTL</sequence>
<dbReference type="SUPFAM" id="SSF46894">
    <property type="entry name" value="C-terminal effector domain of the bipartite response regulators"/>
    <property type="match status" value="1"/>
</dbReference>
<protein>
    <submittedName>
        <fullName evidence="7">DNA-binding transcriptional activator of the SARP family</fullName>
    </submittedName>
</protein>
<evidence type="ECO:0000313" key="8">
    <source>
        <dbReference type="Proteomes" id="UP001206128"/>
    </source>
</evidence>
<dbReference type="Gene3D" id="3.40.50.300">
    <property type="entry name" value="P-loop containing nucleotide triphosphate hydrolases"/>
    <property type="match status" value="1"/>
</dbReference>